<keyword evidence="3" id="KW-1185">Reference proteome</keyword>
<evidence type="ECO:0000313" key="3">
    <source>
        <dbReference type="Proteomes" id="UP001220964"/>
    </source>
</evidence>
<protein>
    <submittedName>
        <fullName evidence="2">Uncharacterized protein</fullName>
    </submittedName>
</protein>
<feature type="transmembrane region" description="Helical" evidence="1">
    <location>
        <begin position="282"/>
        <end position="302"/>
    </location>
</feature>
<feature type="transmembrane region" description="Helical" evidence="1">
    <location>
        <begin position="39"/>
        <end position="56"/>
    </location>
</feature>
<organism evidence="2 3">
    <name type="scientific">Psychromarinibacter sediminicola</name>
    <dbReference type="NCBI Taxonomy" id="3033385"/>
    <lineage>
        <taxon>Bacteria</taxon>
        <taxon>Pseudomonadati</taxon>
        <taxon>Pseudomonadota</taxon>
        <taxon>Alphaproteobacteria</taxon>
        <taxon>Rhodobacterales</taxon>
        <taxon>Paracoccaceae</taxon>
        <taxon>Psychromarinibacter</taxon>
    </lineage>
</organism>
<evidence type="ECO:0000256" key="1">
    <source>
        <dbReference type="SAM" id="Phobius"/>
    </source>
</evidence>
<keyword evidence="1" id="KW-0472">Membrane</keyword>
<keyword evidence="1" id="KW-0812">Transmembrane</keyword>
<comment type="caution">
    <text evidence="2">The sequence shown here is derived from an EMBL/GenBank/DDBJ whole genome shotgun (WGS) entry which is preliminary data.</text>
</comment>
<keyword evidence="1" id="KW-1133">Transmembrane helix</keyword>
<evidence type="ECO:0000313" key="2">
    <source>
        <dbReference type="EMBL" id="MDF0601112.1"/>
    </source>
</evidence>
<dbReference type="Proteomes" id="UP001220964">
    <property type="component" value="Unassembled WGS sequence"/>
</dbReference>
<dbReference type="AlphaFoldDB" id="A0AAE3NV01"/>
<dbReference type="RefSeq" id="WP_275567252.1">
    <property type="nucleotide sequence ID" value="NZ_JARGYC010000022.1"/>
</dbReference>
<feature type="transmembrane region" description="Helical" evidence="1">
    <location>
        <begin position="12"/>
        <end position="33"/>
    </location>
</feature>
<accession>A0AAE3NV01</accession>
<proteinExistence type="predicted"/>
<name>A0AAE3NV01_9RHOB</name>
<sequence length="327" mass="36156">MSETRQSRVVGYLLKLFAVIGGFAIFAVGQEIFPSSEDLQKAMLGVGIGVGGLLWWRGSKHLQPLAETVMASDTRPPVLYLRSFANEADVHAEERGFADLLAPVGPLIAIGQPGETLPPLGAARLYVPKADEWQAKVSDLLGRSRYVLIYGGRTPGLGWELRQVRQRLSPEQLVVMIPNDQPAWNRFRQLAYEKADLFLPPLPEGPAMRHVTAGVAGFLSFDRDWHPHFTPLPPKSTRATAGWSDTAAQSAMALADILEARGEQVDRPSRSGLLIYIHIMRAYFYLLGIVLVVLALVGLYYWSTGQLVFTGADIDWIGPPPVWWPFD</sequence>
<gene>
    <name evidence="2" type="ORF">P1J78_10255</name>
</gene>
<reference evidence="2" key="1">
    <citation type="submission" date="2023-03" db="EMBL/GenBank/DDBJ databases">
        <title>Multiphase analysis and comparison of six strains from genera Psychromarinibacter, Lutimaribacter, and Maritimibacter, including a novel species: Psychromarinibacter sediminicola sp. nov.</title>
        <authorList>
            <person name="Wang Y.-H."/>
            <person name="Ye M.-Q."/>
            <person name="Du Z.-J."/>
        </authorList>
    </citation>
    <scope>NUCLEOTIDE SEQUENCE</scope>
    <source>
        <strain evidence="2">C21-152</strain>
    </source>
</reference>
<dbReference type="EMBL" id="JARGYC010000022">
    <property type="protein sequence ID" value="MDF0601112.1"/>
    <property type="molecule type" value="Genomic_DNA"/>
</dbReference>